<evidence type="ECO:0000256" key="2">
    <source>
        <dbReference type="ARBA" id="ARBA00006213"/>
    </source>
</evidence>
<dbReference type="GO" id="GO:0016020">
    <property type="term" value="C:membrane"/>
    <property type="evidence" value="ECO:0007669"/>
    <property type="project" value="UniProtKB-SubCell"/>
</dbReference>
<dbReference type="EMBL" id="CM001883">
    <property type="protein sequence ID" value="EOY11032.1"/>
    <property type="molecule type" value="Genomic_DNA"/>
</dbReference>
<evidence type="ECO:0000256" key="4">
    <source>
        <dbReference type="ARBA" id="ARBA00022692"/>
    </source>
</evidence>
<dbReference type="OMA" id="CTIGMHF"/>
<dbReference type="Proteomes" id="UP000026915">
    <property type="component" value="Chromosome 5"/>
</dbReference>
<accession>A0A061F2W3</accession>
<dbReference type="PANTHER" id="PTHR31376:SF105">
    <property type="entry name" value="PURINE PERMEASE-RELATED"/>
    <property type="match status" value="1"/>
</dbReference>
<comment type="subcellular location">
    <subcellularLocation>
        <location evidence="1">Membrane</location>
    </subcellularLocation>
</comment>
<dbReference type="PANTHER" id="PTHR31376">
    <property type="entry name" value="OS09G0467300 PROTEIN-RELATED"/>
    <property type="match status" value="1"/>
</dbReference>
<evidence type="ECO:0000256" key="1">
    <source>
        <dbReference type="ARBA" id="ARBA00004370"/>
    </source>
</evidence>
<proteinExistence type="inferred from homology"/>
<gene>
    <name evidence="8" type="ORF">TCM_026305</name>
</gene>
<dbReference type="HOGENOM" id="CLU_2350907_0_0_1"/>
<evidence type="ECO:0000313" key="9">
    <source>
        <dbReference type="Proteomes" id="UP000026915"/>
    </source>
</evidence>
<keyword evidence="5 7" id="KW-1133">Transmembrane helix</keyword>
<feature type="transmembrane region" description="Helical" evidence="7">
    <location>
        <begin position="29"/>
        <end position="51"/>
    </location>
</feature>
<dbReference type="AlphaFoldDB" id="A0A061F2W3"/>
<dbReference type="InterPro" id="IPR030182">
    <property type="entry name" value="PUP_plant"/>
</dbReference>
<dbReference type="STRING" id="3641.A0A061F2W3"/>
<keyword evidence="9" id="KW-1185">Reference proteome</keyword>
<keyword evidence="3" id="KW-0813">Transport</keyword>
<dbReference type="Gramene" id="EOY11032">
    <property type="protein sequence ID" value="EOY11032"/>
    <property type="gene ID" value="TCM_026305"/>
</dbReference>
<name>A0A061F2W3_THECC</name>
<protein>
    <submittedName>
        <fullName evidence="8">Uncharacterized protein</fullName>
    </submittedName>
</protein>
<comment type="similarity">
    <text evidence="2">Belongs to the purine permeases (TC 2.A.7.14) family.</text>
</comment>
<dbReference type="GO" id="GO:0015211">
    <property type="term" value="F:purine nucleoside transmembrane transporter activity"/>
    <property type="evidence" value="ECO:0007669"/>
    <property type="project" value="InterPro"/>
</dbReference>
<sequence>MTLVASALYGFVLPTIELTYKKAKQTITYFLVMEMQMVISFSATIFCTIGMHFHKEFEAIPREASKFELGQSTYYLVILLSAILWAYGSSSSWELLE</sequence>
<feature type="transmembrane region" description="Helical" evidence="7">
    <location>
        <begin position="72"/>
        <end position="88"/>
    </location>
</feature>
<evidence type="ECO:0000256" key="6">
    <source>
        <dbReference type="ARBA" id="ARBA00023136"/>
    </source>
</evidence>
<dbReference type="eggNOG" id="ENOG502QTN9">
    <property type="taxonomic scope" value="Eukaryota"/>
</dbReference>
<dbReference type="GO" id="GO:0005345">
    <property type="term" value="F:purine nucleobase transmembrane transporter activity"/>
    <property type="evidence" value="ECO:0007669"/>
    <property type="project" value="UniProtKB-ARBA"/>
</dbReference>
<keyword evidence="4 7" id="KW-0812">Transmembrane</keyword>
<dbReference type="InParanoid" id="A0A061F2W3"/>
<keyword evidence="6 7" id="KW-0472">Membrane</keyword>
<reference evidence="8 9" key="1">
    <citation type="journal article" date="2013" name="Genome Biol.">
        <title>The genome sequence of the most widely cultivated cacao type and its use to identify candidate genes regulating pod color.</title>
        <authorList>
            <person name="Motamayor J.C."/>
            <person name="Mockaitis K."/>
            <person name="Schmutz J."/>
            <person name="Haiminen N."/>
            <person name="Iii D.L."/>
            <person name="Cornejo O."/>
            <person name="Findley S.D."/>
            <person name="Zheng P."/>
            <person name="Utro F."/>
            <person name="Royaert S."/>
            <person name="Saski C."/>
            <person name="Jenkins J."/>
            <person name="Podicheti R."/>
            <person name="Zhao M."/>
            <person name="Scheffler B.E."/>
            <person name="Stack J.C."/>
            <person name="Feltus F.A."/>
            <person name="Mustiga G.M."/>
            <person name="Amores F."/>
            <person name="Phillips W."/>
            <person name="Marelli J.P."/>
            <person name="May G.D."/>
            <person name="Shapiro H."/>
            <person name="Ma J."/>
            <person name="Bustamante C.D."/>
            <person name="Schnell R.J."/>
            <person name="Main D."/>
            <person name="Gilbert D."/>
            <person name="Parida L."/>
            <person name="Kuhn D.N."/>
        </authorList>
    </citation>
    <scope>NUCLEOTIDE SEQUENCE [LARGE SCALE GENOMIC DNA]</scope>
    <source>
        <strain evidence="9">cv. Matina 1-6</strain>
    </source>
</reference>
<evidence type="ECO:0000256" key="7">
    <source>
        <dbReference type="SAM" id="Phobius"/>
    </source>
</evidence>
<evidence type="ECO:0000313" key="8">
    <source>
        <dbReference type="EMBL" id="EOY11032.1"/>
    </source>
</evidence>
<evidence type="ECO:0000256" key="3">
    <source>
        <dbReference type="ARBA" id="ARBA00022448"/>
    </source>
</evidence>
<organism evidence="8 9">
    <name type="scientific">Theobroma cacao</name>
    <name type="common">Cacao</name>
    <name type="synonym">Cocoa</name>
    <dbReference type="NCBI Taxonomy" id="3641"/>
    <lineage>
        <taxon>Eukaryota</taxon>
        <taxon>Viridiplantae</taxon>
        <taxon>Streptophyta</taxon>
        <taxon>Embryophyta</taxon>
        <taxon>Tracheophyta</taxon>
        <taxon>Spermatophyta</taxon>
        <taxon>Magnoliopsida</taxon>
        <taxon>eudicotyledons</taxon>
        <taxon>Gunneridae</taxon>
        <taxon>Pentapetalae</taxon>
        <taxon>rosids</taxon>
        <taxon>malvids</taxon>
        <taxon>Malvales</taxon>
        <taxon>Malvaceae</taxon>
        <taxon>Byttnerioideae</taxon>
        <taxon>Theobroma</taxon>
    </lineage>
</organism>
<dbReference type="Pfam" id="PF16913">
    <property type="entry name" value="PUNUT"/>
    <property type="match status" value="1"/>
</dbReference>
<evidence type="ECO:0000256" key="5">
    <source>
        <dbReference type="ARBA" id="ARBA00022989"/>
    </source>
</evidence>